<dbReference type="SUPFAM" id="SSF52343">
    <property type="entry name" value="Ferredoxin reductase-like, C-terminal NADP-linked domain"/>
    <property type="match status" value="1"/>
</dbReference>
<dbReference type="Gene3D" id="3.40.50.80">
    <property type="entry name" value="Nucleotide-binding domain of ferredoxin-NADP reductase (FNR) module"/>
    <property type="match status" value="2"/>
</dbReference>
<evidence type="ECO:0008006" key="11">
    <source>
        <dbReference type="Google" id="ProtNLM"/>
    </source>
</evidence>
<proteinExistence type="predicted"/>
<evidence type="ECO:0000256" key="1">
    <source>
        <dbReference type="ARBA" id="ARBA00004141"/>
    </source>
</evidence>
<dbReference type="GO" id="GO:0016491">
    <property type="term" value="F:oxidoreductase activity"/>
    <property type="evidence" value="ECO:0007669"/>
    <property type="project" value="UniProtKB-KW"/>
</dbReference>
<feature type="transmembrane region" description="Helical" evidence="6">
    <location>
        <begin position="170"/>
        <end position="189"/>
    </location>
</feature>
<dbReference type="Pfam" id="PF08030">
    <property type="entry name" value="NAD_binding_6"/>
    <property type="match status" value="1"/>
</dbReference>
<feature type="transmembrane region" description="Helical" evidence="6">
    <location>
        <begin position="550"/>
        <end position="575"/>
    </location>
</feature>
<dbReference type="EMBL" id="JALJOR010000001">
    <property type="protein sequence ID" value="KAK9829109.1"/>
    <property type="molecule type" value="Genomic_DNA"/>
</dbReference>
<feature type="transmembrane region" description="Helical" evidence="6">
    <location>
        <begin position="44"/>
        <end position="63"/>
    </location>
</feature>
<evidence type="ECO:0000256" key="6">
    <source>
        <dbReference type="SAM" id="Phobius"/>
    </source>
</evidence>
<evidence type="ECO:0000256" key="4">
    <source>
        <dbReference type="ARBA" id="ARBA00023002"/>
    </source>
</evidence>
<feature type="transmembrane region" description="Helical" evidence="6">
    <location>
        <begin position="209"/>
        <end position="227"/>
    </location>
</feature>
<evidence type="ECO:0000259" key="7">
    <source>
        <dbReference type="Pfam" id="PF01794"/>
    </source>
</evidence>
<keyword evidence="5 6" id="KW-0472">Membrane</keyword>
<organism evidence="9 10">
    <name type="scientific">[Myrmecia] bisecta</name>
    <dbReference type="NCBI Taxonomy" id="41462"/>
    <lineage>
        <taxon>Eukaryota</taxon>
        <taxon>Viridiplantae</taxon>
        <taxon>Chlorophyta</taxon>
        <taxon>core chlorophytes</taxon>
        <taxon>Trebouxiophyceae</taxon>
        <taxon>Trebouxiales</taxon>
        <taxon>Trebouxiaceae</taxon>
        <taxon>Myrmecia</taxon>
    </lineage>
</organism>
<keyword evidence="4" id="KW-0560">Oxidoreductase</keyword>
<name>A0AAW1R5U2_9CHLO</name>
<keyword evidence="10" id="KW-1185">Reference proteome</keyword>
<comment type="caution">
    <text evidence="9">The sequence shown here is derived from an EMBL/GenBank/DDBJ whole genome shotgun (WGS) entry which is preliminary data.</text>
</comment>
<feature type="transmembrane region" description="Helical" evidence="6">
    <location>
        <begin position="12"/>
        <end position="29"/>
    </location>
</feature>
<comment type="subcellular location">
    <subcellularLocation>
        <location evidence="1">Membrane</location>
        <topology evidence="1">Multi-pass membrane protein</topology>
    </subcellularLocation>
</comment>
<evidence type="ECO:0000256" key="2">
    <source>
        <dbReference type="ARBA" id="ARBA00022692"/>
    </source>
</evidence>
<dbReference type="Proteomes" id="UP001489004">
    <property type="component" value="Unassembled WGS sequence"/>
</dbReference>
<dbReference type="Pfam" id="PF01794">
    <property type="entry name" value="Ferric_reduct"/>
    <property type="match status" value="1"/>
</dbReference>
<sequence>MGGKYFIALCRSTLRCTIAGALMFFLFYINDQITTADRARFRVLYAKLTLPYGFAPSVIVLDVGDTIDLLLAWVPIVVAGLLTYLLFSLPRGPANKLRSARHKAATVLAYPVGPRSLWNWWCGGVCIGDLLAVTTFLSFLIFYFSHYMSIYITRVNAGIPFVSMIRYHRWLGHATLWITTLHGSCYYVYWSTTTGFWYNFSDWSTIHNVNNLCGSLAFICVLPLWISSTSFLRRKFFEAFYRFHIVGFVSYFIFSQMHYRDLWHSWLPGLLLYTADLVFRCGQYGNVTLVSEARVCQDGAMVSLKLQTDKWHVFSLGSTDGKPGEDGSMTPHIKREGAWTKELIAQITEGVRPIPVRISGPIGVDECSWEVHSVVVLIAGGSGVVPLLSMLTDMVKTRQQLHSADSTDAPSKVYFVWSCRGSSMFTLLDQDIISAATDPSGWLDTRLHSTAPLGDVQEVNRAMDAKLAAMYDPDVSAGGKHGSIKHASSYGWSLARKVQPRSLGLWHEAIVLLLAAVGAFFGIYLAATWFAEVKAAGKTTTKAMSWQLGLLFALLSAVGAPGLPYMLAIFPVHLYRYVKDSRRVSQGEDEGPFGDAGMPVVTAQPSVVAKGQLSMPEADLHLDISPGRPDMRATLDHILAAHAGTKRIGVYVSGPTSLVNSATTICASLNDTRAVKTRAVKTHLEVHKETFEL</sequence>
<keyword evidence="3 6" id="KW-1133">Transmembrane helix</keyword>
<evidence type="ECO:0000256" key="3">
    <source>
        <dbReference type="ARBA" id="ARBA00022989"/>
    </source>
</evidence>
<dbReference type="PANTHER" id="PTHR11972">
    <property type="entry name" value="NADPH OXIDASE"/>
    <property type="match status" value="1"/>
</dbReference>
<feature type="transmembrane region" description="Helical" evidence="6">
    <location>
        <begin position="70"/>
        <end position="89"/>
    </location>
</feature>
<dbReference type="InterPro" id="IPR039261">
    <property type="entry name" value="FNR_nucleotide-bd"/>
</dbReference>
<feature type="transmembrane region" description="Helical" evidence="6">
    <location>
        <begin position="371"/>
        <end position="391"/>
    </location>
</feature>
<dbReference type="InterPro" id="IPR013130">
    <property type="entry name" value="Fe3_Rdtase_TM_dom"/>
</dbReference>
<evidence type="ECO:0000259" key="8">
    <source>
        <dbReference type="Pfam" id="PF08030"/>
    </source>
</evidence>
<keyword evidence="2 6" id="KW-0812">Transmembrane</keyword>
<gene>
    <name evidence="9" type="ORF">WJX72_003939</name>
</gene>
<feature type="transmembrane region" description="Helical" evidence="6">
    <location>
        <begin position="118"/>
        <end position="144"/>
    </location>
</feature>
<dbReference type="CDD" id="cd06186">
    <property type="entry name" value="NOX_Duox_like_FAD_NADP"/>
    <property type="match status" value="1"/>
</dbReference>
<feature type="domain" description="Ferric reductase NAD binding" evidence="8">
    <location>
        <begin position="372"/>
        <end position="429"/>
    </location>
</feature>
<evidence type="ECO:0000313" key="10">
    <source>
        <dbReference type="Proteomes" id="UP001489004"/>
    </source>
</evidence>
<dbReference type="InterPro" id="IPR050369">
    <property type="entry name" value="RBOH/FRE"/>
</dbReference>
<reference evidence="9 10" key="1">
    <citation type="journal article" date="2024" name="Nat. Commun.">
        <title>Phylogenomics reveals the evolutionary origins of lichenization in chlorophyte algae.</title>
        <authorList>
            <person name="Puginier C."/>
            <person name="Libourel C."/>
            <person name="Otte J."/>
            <person name="Skaloud P."/>
            <person name="Haon M."/>
            <person name="Grisel S."/>
            <person name="Petersen M."/>
            <person name="Berrin J.G."/>
            <person name="Delaux P.M."/>
            <person name="Dal Grande F."/>
            <person name="Keller J."/>
        </authorList>
    </citation>
    <scope>NUCLEOTIDE SEQUENCE [LARGE SCALE GENOMIC DNA]</scope>
    <source>
        <strain evidence="9 10">SAG 2043</strain>
    </source>
</reference>
<evidence type="ECO:0000313" key="9">
    <source>
        <dbReference type="EMBL" id="KAK9829109.1"/>
    </source>
</evidence>
<evidence type="ECO:0000256" key="5">
    <source>
        <dbReference type="ARBA" id="ARBA00023136"/>
    </source>
</evidence>
<dbReference type="PANTHER" id="PTHR11972:SF69">
    <property type="entry name" value="FERRIC REDUCTION OXIDASE 6-RELATED"/>
    <property type="match status" value="1"/>
</dbReference>
<protein>
    <recommendedName>
        <fullName evidence="11">FAD-binding FR-type domain-containing protein</fullName>
    </recommendedName>
</protein>
<dbReference type="GO" id="GO:0005886">
    <property type="term" value="C:plasma membrane"/>
    <property type="evidence" value="ECO:0007669"/>
    <property type="project" value="TreeGrafter"/>
</dbReference>
<dbReference type="InterPro" id="IPR013121">
    <property type="entry name" value="Fe_red_NAD-bd_6"/>
</dbReference>
<feature type="domain" description="Ferric oxidoreductase" evidence="7">
    <location>
        <begin position="144"/>
        <end position="254"/>
    </location>
</feature>
<feature type="transmembrane region" description="Helical" evidence="6">
    <location>
        <begin position="239"/>
        <end position="259"/>
    </location>
</feature>
<accession>A0AAW1R5U2</accession>
<feature type="transmembrane region" description="Helical" evidence="6">
    <location>
        <begin position="509"/>
        <end position="530"/>
    </location>
</feature>
<dbReference type="AlphaFoldDB" id="A0AAW1R5U2"/>